<dbReference type="EMBL" id="WNWS01000259">
    <property type="protein sequence ID" value="KAE9972817.1"/>
    <property type="molecule type" value="Genomic_DNA"/>
</dbReference>
<feature type="region of interest" description="Disordered" evidence="1">
    <location>
        <begin position="185"/>
        <end position="205"/>
    </location>
</feature>
<feature type="compositionally biased region" description="Acidic residues" evidence="1">
    <location>
        <begin position="195"/>
        <end position="205"/>
    </location>
</feature>
<organism evidence="2 3">
    <name type="scientific">Venturia inaequalis</name>
    <name type="common">Apple scab fungus</name>
    <dbReference type="NCBI Taxonomy" id="5025"/>
    <lineage>
        <taxon>Eukaryota</taxon>
        <taxon>Fungi</taxon>
        <taxon>Dikarya</taxon>
        <taxon>Ascomycota</taxon>
        <taxon>Pezizomycotina</taxon>
        <taxon>Dothideomycetes</taxon>
        <taxon>Pleosporomycetidae</taxon>
        <taxon>Venturiales</taxon>
        <taxon>Venturiaceae</taxon>
        <taxon>Venturia</taxon>
    </lineage>
</organism>
<accession>A0A8H3UNU5</accession>
<name>A0A8H3UNU5_VENIN</name>
<dbReference type="InterPro" id="IPR006175">
    <property type="entry name" value="YjgF/YER057c/UK114"/>
</dbReference>
<proteinExistence type="predicted"/>
<dbReference type="Gene3D" id="3.30.1330.40">
    <property type="entry name" value="RutC-like"/>
    <property type="match status" value="2"/>
</dbReference>
<gene>
    <name evidence="2" type="ORF">EG328_004752</name>
</gene>
<dbReference type="CDD" id="cd06156">
    <property type="entry name" value="eu_AANH_C_2"/>
    <property type="match status" value="1"/>
</dbReference>
<evidence type="ECO:0000313" key="3">
    <source>
        <dbReference type="Proteomes" id="UP000447873"/>
    </source>
</evidence>
<dbReference type="GO" id="GO:0017183">
    <property type="term" value="P:protein histidyl modification to diphthamide"/>
    <property type="evidence" value="ECO:0007669"/>
    <property type="project" value="TreeGrafter"/>
</dbReference>
<dbReference type="PANTHER" id="PTHR12196:SF2">
    <property type="entry name" value="DIPHTHINE--AMMONIA LIGASE"/>
    <property type="match status" value="1"/>
</dbReference>
<dbReference type="PANTHER" id="PTHR12196">
    <property type="entry name" value="DOMAIN OF UNKNOWN FUNCTION 71 DUF71 -CONTAINING PROTEIN"/>
    <property type="match status" value="1"/>
</dbReference>
<protein>
    <submittedName>
        <fullName evidence="2">Uncharacterized protein</fullName>
    </submittedName>
</protein>
<comment type="caution">
    <text evidence="2">The sequence shown here is derived from an EMBL/GenBank/DDBJ whole genome shotgun (WGS) entry which is preliminary data.</text>
</comment>
<dbReference type="SUPFAM" id="SSF55298">
    <property type="entry name" value="YjgF-like"/>
    <property type="match status" value="2"/>
</dbReference>
<sequence length="487" mass="54238">MSFRVNTEYNHPLSSHRGCNTRRFWDVRMITQSMKSLSSAESLGSSRSNLERPRQGLVQIPNIHHSSGTPSDQIKSILQQLSTLLEAWNLDASSLVSTILLLRSMGDFTLLNPIYGSFFTTPNPPSRVTISCRDRLPPGVDVVLSATVDLGERKERQGLHVQSRSYWAPANIGPYSQAISVPFEPLPSPKKSDEQTTEEFDQEEIDSQFTIPRPRIIHIAGQIPLIPSSMEIITSNLLPFTTTNTSKGRDFIAQTVLSLQHLFRIARAMDAQSFTGALAFISSCPPSEGNIRATIAIKAWKESHQQALTSQTNADEEADQDDDDNEEVDIWDLRNRNFPFQAHAPGKGRKQIVDTRSPIPDYSALKRTALPLIPPVFVAQVAELPRGADIEWFSNGLSNLVPLMESPQVWLPIHSMKELVVPAVKEGVRSEYTLYTTRDVPAVLMNLNSIVIPCYRVWCDREVGDGDGDDDGAVEIEGVVGIRHYQI</sequence>
<dbReference type="CDD" id="cd06155">
    <property type="entry name" value="eu_AANH_C_1"/>
    <property type="match status" value="1"/>
</dbReference>
<evidence type="ECO:0000256" key="1">
    <source>
        <dbReference type="SAM" id="MobiDB-lite"/>
    </source>
</evidence>
<evidence type="ECO:0000313" key="2">
    <source>
        <dbReference type="EMBL" id="KAE9972817.1"/>
    </source>
</evidence>
<reference evidence="2 3" key="1">
    <citation type="submission" date="2018-12" db="EMBL/GenBank/DDBJ databases">
        <title>Venturia inaequalis Genome Resource.</title>
        <authorList>
            <person name="Lichtner F.J."/>
        </authorList>
    </citation>
    <scope>NUCLEOTIDE SEQUENCE [LARGE SCALE GENOMIC DNA]</scope>
    <source>
        <strain evidence="2 3">120213</strain>
    </source>
</reference>
<feature type="compositionally biased region" description="Acidic residues" evidence="1">
    <location>
        <begin position="314"/>
        <end position="325"/>
    </location>
</feature>
<dbReference type="InterPro" id="IPR030662">
    <property type="entry name" value="DPH6/MJ0570"/>
</dbReference>
<dbReference type="Pfam" id="PF01042">
    <property type="entry name" value="Ribonuc_L-PSP"/>
    <property type="match status" value="1"/>
</dbReference>
<dbReference type="InterPro" id="IPR035959">
    <property type="entry name" value="RutC-like_sf"/>
</dbReference>
<feature type="region of interest" description="Disordered" evidence="1">
    <location>
        <begin position="306"/>
        <end position="325"/>
    </location>
</feature>
<dbReference type="AlphaFoldDB" id="A0A8H3UNU5"/>
<dbReference type="Proteomes" id="UP000447873">
    <property type="component" value="Unassembled WGS sequence"/>
</dbReference>
<dbReference type="GO" id="GO:0017178">
    <property type="term" value="F:diphthine-ammonia ligase activity"/>
    <property type="evidence" value="ECO:0007669"/>
    <property type="project" value="TreeGrafter"/>
</dbReference>